<dbReference type="NCBIfam" id="TIGR01983">
    <property type="entry name" value="UbiG"/>
    <property type="match status" value="1"/>
</dbReference>
<reference evidence="6 7" key="1">
    <citation type="journal article" date="2020" name="Sci. Rep.">
        <title>A novel cyanobacterial geosmin producer, revising GeoA distribution and dispersion patterns in Bacteria.</title>
        <authorList>
            <person name="Churro C."/>
            <person name="Semedo-Aguiar A.P."/>
            <person name="Silva A.D."/>
            <person name="Pereira-Leal J.B."/>
            <person name="Leite R.B."/>
        </authorList>
    </citation>
    <scope>NUCLEOTIDE SEQUENCE [LARGE SCALE GENOMIC DNA]</scope>
    <source>
        <strain evidence="6 7">IPMA8</strain>
    </source>
</reference>
<keyword evidence="3" id="KW-0831">Ubiquinone biosynthesis</keyword>
<keyword evidence="4" id="KW-0949">S-adenosyl-L-methionine</keyword>
<evidence type="ECO:0000259" key="5">
    <source>
        <dbReference type="Pfam" id="PF08241"/>
    </source>
</evidence>
<comment type="caution">
    <text evidence="6">The sequence shown here is derived from an EMBL/GenBank/DDBJ whole genome shotgun (WGS) entry which is preliminary data.</text>
</comment>
<dbReference type="Pfam" id="PF08241">
    <property type="entry name" value="Methyltransf_11"/>
    <property type="match status" value="1"/>
</dbReference>
<evidence type="ECO:0000256" key="4">
    <source>
        <dbReference type="ARBA" id="ARBA00022691"/>
    </source>
</evidence>
<dbReference type="EC" id="2.1.1.222" evidence="6"/>
<name>A0ABX2D3V7_9CYAN</name>
<dbReference type="Proteomes" id="UP000702425">
    <property type="component" value="Unassembled WGS sequence"/>
</dbReference>
<dbReference type="PANTHER" id="PTHR43464">
    <property type="entry name" value="METHYLTRANSFERASE"/>
    <property type="match status" value="1"/>
</dbReference>
<evidence type="ECO:0000313" key="7">
    <source>
        <dbReference type="Proteomes" id="UP000702425"/>
    </source>
</evidence>
<dbReference type="InterPro" id="IPR013216">
    <property type="entry name" value="Methyltransf_11"/>
</dbReference>
<protein>
    <submittedName>
        <fullName evidence="6">Ubiquinone biosynthesis O-methyltransferase</fullName>
        <ecNumber evidence="6">2.1.1.222</ecNumber>
    </submittedName>
</protein>
<dbReference type="InterPro" id="IPR029063">
    <property type="entry name" value="SAM-dependent_MTases_sf"/>
</dbReference>
<dbReference type="CDD" id="cd02440">
    <property type="entry name" value="AdoMet_MTases"/>
    <property type="match status" value="1"/>
</dbReference>
<keyword evidence="6" id="KW-0830">Ubiquinone</keyword>
<accession>A0ABX2D3V7</accession>
<keyword evidence="7" id="KW-1185">Reference proteome</keyword>
<dbReference type="EMBL" id="SRRZ01000123">
    <property type="protein sequence ID" value="NQE37330.1"/>
    <property type="molecule type" value="Genomic_DNA"/>
</dbReference>
<keyword evidence="2 6" id="KW-0808">Transferase</keyword>
<dbReference type="GO" id="GO:0032259">
    <property type="term" value="P:methylation"/>
    <property type="evidence" value="ECO:0007669"/>
    <property type="project" value="UniProtKB-KW"/>
</dbReference>
<evidence type="ECO:0000256" key="2">
    <source>
        <dbReference type="ARBA" id="ARBA00022679"/>
    </source>
</evidence>
<evidence type="ECO:0000256" key="3">
    <source>
        <dbReference type="ARBA" id="ARBA00022688"/>
    </source>
</evidence>
<dbReference type="Gene3D" id="3.40.50.150">
    <property type="entry name" value="Vaccinia Virus protein VP39"/>
    <property type="match status" value="1"/>
</dbReference>
<organism evidence="6 7">
    <name type="scientific">Microcoleus asticus IPMA8</name>
    <dbReference type="NCBI Taxonomy" id="2563858"/>
    <lineage>
        <taxon>Bacteria</taxon>
        <taxon>Bacillati</taxon>
        <taxon>Cyanobacteriota</taxon>
        <taxon>Cyanophyceae</taxon>
        <taxon>Oscillatoriophycideae</taxon>
        <taxon>Oscillatoriales</taxon>
        <taxon>Microcoleaceae</taxon>
        <taxon>Microcoleus</taxon>
        <taxon>Microcoleus asticus</taxon>
    </lineage>
</organism>
<proteinExistence type="predicted"/>
<gene>
    <name evidence="6" type="primary">ubiG_6</name>
    <name evidence="6" type="ORF">E5S67_05099</name>
</gene>
<dbReference type="InterPro" id="IPR010233">
    <property type="entry name" value="UbiG_MeTrfase"/>
</dbReference>
<dbReference type="SUPFAM" id="SSF53335">
    <property type="entry name" value="S-adenosyl-L-methionine-dependent methyltransferases"/>
    <property type="match status" value="1"/>
</dbReference>
<evidence type="ECO:0000256" key="1">
    <source>
        <dbReference type="ARBA" id="ARBA00022603"/>
    </source>
</evidence>
<dbReference type="PANTHER" id="PTHR43464:SF19">
    <property type="entry name" value="UBIQUINONE BIOSYNTHESIS O-METHYLTRANSFERASE, MITOCHONDRIAL"/>
    <property type="match status" value="1"/>
</dbReference>
<keyword evidence="1 6" id="KW-0489">Methyltransferase</keyword>
<evidence type="ECO:0000313" key="6">
    <source>
        <dbReference type="EMBL" id="NQE37330.1"/>
    </source>
</evidence>
<dbReference type="GO" id="GO:0102208">
    <property type="term" value="F:2-polyprenyl-6-hydroxyphenol methylase activity"/>
    <property type="evidence" value="ECO:0007669"/>
    <property type="project" value="UniProtKB-EC"/>
</dbReference>
<sequence>MAIRNFRENRTYARGFRNPVPACELVTKPRIFHRNQVCWRHSYKIRQKCDRPLYFPLIRTEKIVQKTEVKNDLEFYEENADNWWDENAKIYALYHLNKPRFEFFDRHATNWQGLKTLDVGCGGGFSCEFMAERGAIVSGIDRSDKCIVAAQNHAVTSGFEIDYRQGFAENMPYDDNTFDVVICVDVLEHVADYKKVVSEVHRILKPGGLFFFDTINRTFSSQIVMIGLMENTLQEIKRGVHDWEKFVTPDELSVVMRDTGFGQIEIKGFDMFGEMGAILAQMHGFWGNFTSGKQLFPSGESLQQVSQVLISNIANYVDYKKSGLFKIKINEDTSIMYVGVGAKN</sequence>
<feature type="domain" description="Methyltransferase type 11" evidence="5">
    <location>
        <begin position="117"/>
        <end position="212"/>
    </location>
</feature>